<keyword evidence="3" id="KW-1185">Reference proteome</keyword>
<dbReference type="RefSeq" id="WP_282838321.1">
    <property type="nucleotide sequence ID" value="NZ_JASCXW010000001.1"/>
</dbReference>
<dbReference type="InterPro" id="IPR048667">
    <property type="entry name" value="Imm5-like"/>
</dbReference>
<evidence type="ECO:0000313" key="3">
    <source>
        <dbReference type="Proteomes" id="UP001431532"/>
    </source>
</evidence>
<protein>
    <recommendedName>
        <fullName evidence="1">Imm-5-like domain-containing protein</fullName>
    </recommendedName>
</protein>
<evidence type="ECO:0000313" key="2">
    <source>
        <dbReference type="EMBL" id="MDI6451943.1"/>
    </source>
</evidence>
<dbReference type="Pfam" id="PF21805">
    <property type="entry name" value="Imm5_like"/>
    <property type="match status" value="1"/>
</dbReference>
<feature type="domain" description="Imm-5-like" evidence="1">
    <location>
        <begin position="16"/>
        <end position="141"/>
    </location>
</feature>
<proteinExistence type="predicted"/>
<reference evidence="2" key="1">
    <citation type="submission" date="2023-05" db="EMBL/GenBank/DDBJ databases">
        <title>Mariniplasma microaerophilum sp. nov., a novel anaerobic mollicute isolated from terrestrial mud volcano, Taman Peninsula, Russia.</title>
        <authorList>
            <person name="Khomyakova M.A."/>
            <person name="Merkel A.Y."/>
            <person name="Slobodkin A.I."/>
        </authorList>
    </citation>
    <scope>NUCLEOTIDE SEQUENCE</scope>
    <source>
        <strain evidence="2">M4Ah</strain>
    </source>
</reference>
<gene>
    <name evidence="2" type="ORF">QJ521_00070</name>
</gene>
<dbReference type="EMBL" id="JASCXW010000001">
    <property type="protein sequence ID" value="MDI6451943.1"/>
    <property type="molecule type" value="Genomic_DNA"/>
</dbReference>
<name>A0AAW6U1T1_9MOLU</name>
<dbReference type="Proteomes" id="UP001431532">
    <property type="component" value="Unassembled WGS sequence"/>
</dbReference>
<sequence length="148" mass="16325">MKNSNNHDLNKQMEELIKNIDHKTCITWAALCANHVLFYFTQAYPDDKRPEEAILAANHFVANEIKVPEARDKAFAAHAAARSSSNPSATFAARACGHAAATSHVKTHAINAAKYALRAVAATKDSVLLLEELKWQLETINELKNSTQ</sequence>
<comment type="caution">
    <text evidence="2">The sequence shown here is derived from an EMBL/GenBank/DDBJ whole genome shotgun (WGS) entry which is preliminary data.</text>
</comment>
<organism evidence="2 3">
    <name type="scientific">Peloplasma aerotolerans</name>
    <dbReference type="NCBI Taxonomy" id="3044389"/>
    <lineage>
        <taxon>Bacteria</taxon>
        <taxon>Bacillati</taxon>
        <taxon>Mycoplasmatota</taxon>
        <taxon>Mollicutes</taxon>
        <taxon>Acholeplasmatales</taxon>
        <taxon>Acholeplasmataceae</taxon>
        <taxon>Peloplasma</taxon>
    </lineage>
</organism>
<dbReference type="AlphaFoldDB" id="A0AAW6U1T1"/>
<accession>A0AAW6U1T1</accession>
<evidence type="ECO:0000259" key="1">
    <source>
        <dbReference type="Pfam" id="PF21805"/>
    </source>
</evidence>